<sequence length="457" mass="51420">ISLVDLVRATRRLAEEGDRITQLGICPMSEELIRAPIELALEYDFPVLFVASRNQVSEDEGGGYVMGFTPQTFVQKILDVEDSIGLNSDSSPDYIRFVGVDHCGPWYKEREKELGEEEAIESVKHTLIACLKAGYSGFHIDCSFKPPLSVEMNEERMIKLTVDLIKFTERKRIALKNQPVSYEIGTEETAGKSVSVEHFNSSIKSMLSEIRKRELPEPAFVVGRTGAEIRMLENVGGFDYTATSSLPEVARKFHLGFKEHNADYLSNPILSLHPYCGITAANVGPSFAAEQTKALLSLAAMEEKKIGKDSSNLYQVMSEAVLEKALFHKWLRKEDEWTVDELPAMPAELRAVTVVCGHYVYYDEKVREAIGKLYSNLKKNELLENPEAYVTKTVKKAIMRYVDAFNLRGSASKIIKPGFGNLPHNRLITLENSFASKRTLKHWKGKHPPPMLRKEAL</sequence>
<dbReference type="Pfam" id="PF08013">
    <property type="entry name" value="GatZ_KbaZ-like"/>
    <property type="match status" value="1"/>
</dbReference>
<accession>A0A0F9C0U7</accession>
<evidence type="ECO:0000313" key="1">
    <source>
        <dbReference type="EMBL" id="KKL19832.1"/>
    </source>
</evidence>
<evidence type="ECO:0008006" key="2">
    <source>
        <dbReference type="Google" id="ProtNLM"/>
    </source>
</evidence>
<feature type="non-terminal residue" evidence="1">
    <location>
        <position position="1"/>
    </location>
</feature>
<protein>
    <recommendedName>
        <fullName evidence="2">Tagatose-bisphosphate aldolase</fullName>
    </recommendedName>
</protein>
<dbReference type="InterPro" id="IPR012062">
    <property type="entry name" value="GatZ/KbaZ-like"/>
</dbReference>
<dbReference type="InterPro" id="IPR013785">
    <property type="entry name" value="Aldolase_TIM"/>
</dbReference>
<dbReference type="GO" id="GO:0005975">
    <property type="term" value="P:carbohydrate metabolic process"/>
    <property type="evidence" value="ECO:0007669"/>
    <property type="project" value="InterPro"/>
</dbReference>
<name>A0A0F9C0U7_9ZZZZ</name>
<comment type="caution">
    <text evidence="1">The sequence shown here is derived from an EMBL/GenBank/DDBJ whole genome shotgun (WGS) entry which is preliminary data.</text>
</comment>
<proteinExistence type="predicted"/>
<dbReference type="Gene3D" id="3.20.20.70">
    <property type="entry name" value="Aldolase class I"/>
    <property type="match status" value="1"/>
</dbReference>
<organism evidence="1">
    <name type="scientific">marine sediment metagenome</name>
    <dbReference type="NCBI Taxonomy" id="412755"/>
    <lineage>
        <taxon>unclassified sequences</taxon>
        <taxon>metagenomes</taxon>
        <taxon>ecological metagenomes</taxon>
    </lineage>
</organism>
<dbReference type="EMBL" id="LAZR01038335">
    <property type="protein sequence ID" value="KKL19832.1"/>
    <property type="molecule type" value="Genomic_DNA"/>
</dbReference>
<dbReference type="AlphaFoldDB" id="A0A0F9C0U7"/>
<reference evidence="1" key="1">
    <citation type="journal article" date="2015" name="Nature">
        <title>Complex archaea that bridge the gap between prokaryotes and eukaryotes.</title>
        <authorList>
            <person name="Spang A."/>
            <person name="Saw J.H."/>
            <person name="Jorgensen S.L."/>
            <person name="Zaremba-Niedzwiedzka K."/>
            <person name="Martijn J."/>
            <person name="Lind A.E."/>
            <person name="van Eijk R."/>
            <person name="Schleper C."/>
            <person name="Guy L."/>
            <person name="Ettema T.J."/>
        </authorList>
    </citation>
    <scope>NUCLEOTIDE SEQUENCE</scope>
</reference>
<gene>
    <name evidence="1" type="ORF">LCGC14_2461510</name>
</gene>
<dbReference type="SUPFAM" id="SSF51569">
    <property type="entry name" value="Aldolase"/>
    <property type="match status" value="1"/>
</dbReference>